<dbReference type="OrthoDB" id="4338073at2"/>
<dbReference type="RefSeq" id="WP_143034673.1">
    <property type="nucleotide sequence ID" value="NZ_FNGF01000001.1"/>
</dbReference>
<dbReference type="EMBL" id="FNGF01000001">
    <property type="protein sequence ID" value="SDK64477.1"/>
    <property type="molecule type" value="Genomic_DNA"/>
</dbReference>
<name>A0A1G9DKP7_9ACTN</name>
<dbReference type="Proteomes" id="UP000198662">
    <property type="component" value="Unassembled WGS sequence"/>
</dbReference>
<protein>
    <recommendedName>
        <fullName evidence="5">DUF4190 domain-containing protein</fullName>
    </recommendedName>
</protein>
<proteinExistence type="predicted"/>
<feature type="transmembrane region" description="Helical" evidence="2">
    <location>
        <begin position="68"/>
        <end position="92"/>
    </location>
</feature>
<sequence>MSETPAAEPGPAEESAPPPVTMHPPPSVVYVPYPVYPVLPQGRMPLGPQNGMGTAALVLGICGVVTSWMPYLCCLGVVAGVLAIVFGGIGLGKAERGEATNRSSALGGLISGVAAVAIAALISVAIGLL</sequence>
<keyword evidence="2" id="KW-1133">Transmembrane helix</keyword>
<feature type="compositionally biased region" description="Low complexity" evidence="1">
    <location>
        <begin position="1"/>
        <end position="15"/>
    </location>
</feature>
<accession>A0A1G9DKP7</accession>
<feature type="region of interest" description="Disordered" evidence="1">
    <location>
        <begin position="1"/>
        <end position="21"/>
    </location>
</feature>
<feature type="transmembrane region" description="Helical" evidence="2">
    <location>
        <begin position="104"/>
        <end position="128"/>
    </location>
</feature>
<keyword evidence="2" id="KW-0812">Transmembrane</keyword>
<dbReference type="AlphaFoldDB" id="A0A1G9DKP7"/>
<evidence type="ECO:0000313" key="3">
    <source>
        <dbReference type="EMBL" id="SDK64477.1"/>
    </source>
</evidence>
<evidence type="ECO:0000313" key="4">
    <source>
        <dbReference type="Proteomes" id="UP000198662"/>
    </source>
</evidence>
<dbReference type="STRING" id="380244.SAMN05216298_0956"/>
<organism evidence="3 4">
    <name type="scientific">Glycomyces sambucus</name>
    <dbReference type="NCBI Taxonomy" id="380244"/>
    <lineage>
        <taxon>Bacteria</taxon>
        <taxon>Bacillati</taxon>
        <taxon>Actinomycetota</taxon>
        <taxon>Actinomycetes</taxon>
        <taxon>Glycomycetales</taxon>
        <taxon>Glycomycetaceae</taxon>
        <taxon>Glycomyces</taxon>
    </lineage>
</organism>
<evidence type="ECO:0000256" key="1">
    <source>
        <dbReference type="SAM" id="MobiDB-lite"/>
    </source>
</evidence>
<keyword evidence="2" id="KW-0472">Membrane</keyword>
<gene>
    <name evidence="3" type="ORF">SAMN05216298_0956</name>
</gene>
<evidence type="ECO:0008006" key="5">
    <source>
        <dbReference type="Google" id="ProtNLM"/>
    </source>
</evidence>
<evidence type="ECO:0000256" key="2">
    <source>
        <dbReference type="SAM" id="Phobius"/>
    </source>
</evidence>
<keyword evidence="4" id="KW-1185">Reference proteome</keyword>
<reference evidence="4" key="1">
    <citation type="submission" date="2016-10" db="EMBL/GenBank/DDBJ databases">
        <authorList>
            <person name="Varghese N."/>
            <person name="Submissions S."/>
        </authorList>
    </citation>
    <scope>NUCLEOTIDE SEQUENCE [LARGE SCALE GENOMIC DNA]</scope>
    <source>
        <strain evidence="4">CGMCC 4.3147</strain>
    </source>
</reference>